<keyword evidence="1" id="KW-0472">Membrane</keyword>
<evidence type="ECO:0000313" key="3">
    <source>
        <dbReference type="Proteomes" id="UP000650424"/>
    </source>
</evidence>
<feature type="transmembrane region" description="Helical" evidence="1">
    <location>
        <begin position="241"/>
        <end position="263"/>
    </location>
</feature>
<evidence type="ECO:0000313" key="2">
    <source>
        <dbReference type="EMBL" id="MBC3918472.1"/>
    </source>
</evidence>
<feature type="transmembrane region" description="Helical" evidence="1">
    <location>
        <begin position="389"/>
        <end position="414"/>
    </location>
</feature>
<comment type="caution">
    <text evidence="2">The sequence shown here is derived from an EMBL/GenBank/DDBJ whole genome shotgun (WGS) entry which is preliminary data.</text>
</comment>
<dbReference type="RefSeq" id="WP_186947735.1">
    <property type="nucleotide sequence ID" value="NZ_JACOGF010000006.1"/>
</dbReference>
<dbReference type="PANTHER" id="PTHR34219:SF5">
    <property type="entry name" value="BLR4505 PROTEIN"/>
    <property type="match status" value="1"/>
</dbReference>
<keyword evidence="1" id="KW-0812">Transmembrane</keyword>
<accession>A0ABR6ZRI0</accession>
<organism evidence="2 3">
    <name type="scientific">Undibacterium hunanense</name>
    <dbReference type="NCBI Taxonomy" id="2762292"/>
    <lineage>
        <taxon>Bacteria</taxon>
        <taxon>Pseudomonadati</taxon>
        <taxon>Pseudomonadota</taxon>
        <taxon>Betaproteobacteria</taxon>
        <taxon>Burkholderiales</taxon>
        <taxon>Oxalobacteraceae</taxon>
        <taxon>Undibacterium</taxon>
    </lineage>
</organism>
<reference evidence="2 3" key="1">
    <citation type="submission" date="2020-08" db="EMBL/GenBank/DDBJ databases">
        <title>Novel species isolated from subtropical streams in China.</title>
        <authorList>
            <person name="Lu H."/>
        </authorList>
    </citation>
    <scope>NUCLEOTIDE SEQUENCE [LARGE SCALE GENOMIC DNA]</scope>
    <source>
        <strain evidence="2 3">CY18W</strain>
    </source>
</reference>
<dbReference type="EMBL" id="JACOGF010000006">
    <property type="protein sequence ID" value="MBC3918472.1"/>
    <property type="molecule type" value="Genomic_DNA"/>
</dbReference>
<sequence>MANARAAAVVMHRWVGLGIAGFLVIAGLTGSLLAWNDVLDAALYPALRVQTSTDLAPLDPLTIRDRLQARYPQVTFSSVDLYSEPGKAMLFNVQPLAQKNGSAASAEPGADAQAFEQAFDQLFVNPYTGQVQGARLWGDLSQGWKNFMPFVYRLHYSLALGTAGTSILGIVGLLWTLDCFIGMYLSFPARLRRNTSGHERADNKPWLIRWRSSWRVRWPGGNAGNGAIHKLNFDLHRAGGLWIWAMLFVIAWSSVSFNLPGIYNPTMAALFDQQTGDDAASETGVQQTGQLLSWQQARESGRFWMHRQSVLHHFHIEHEASLSYDASRMEFRYTVRSSRDIRDKGGATSIWLDAGSDAMKRFFAPTRQASGDTIRTWLTNLHKALLGGAWFKSLVTLTGMVVVLLCTTGSILWIRKRRAKRLAMTTRTSSKMSRR</sequence>
<gene>
    <name evidence="2" type="ORF">H8L32_13350</name>
</gene>
<dbReference type="InterPro" id="IPR005625">
    <property type="entry name" value="PepSY-ass_TM"/>
</dbReference>
<feature type="transmembrane region" description="Helical" evidence="1">
    <location>
        <begin position="158"/>
        <end position="185"/>
    </location>
</feature>
<name>A0ABR6ZRI0_9BURK</name>
<dbReference type="PANTHER" id="PTHR34219">
    <property type="entry name" value="IRON-REGULATED INNER MEMBRANE PROTEIN-RELATED"/>
    <property type="match status" value="1"/>
</dbReference>
<keyword evidence="1" id="KW-1133">Transmembrane helix</keyword>
<keyword evidence="3" id="KW-1185">Reference proteome</keyword>
<dbReference type="Proteomes" id="UP000650424">
    <property type="component" value="Unassembled WGS sequence"/>
</dbReference>
<proteinExistence type="predicted"/>
<dbReference type="Pfam" id="PF03929">
    <property type="entry name" value="PepSY_TM"/>
    <property type="match status" value="1"/>
</dbReference>
<protein>
    <submittedName>
        <fullName evidence="2">PepSY domain-containing protein</fullName>
    </submittedName>
</protein>
<evidence type="ECO:0000256" key="1">
    <source>
        <dbReference type="SAM" id="Phobius"/>
    </source>
</evidence>
<feature type="transmembrane region" description="Helical" evidence="1">
    <location>
        <begin position="14"/>
        <end position="35"/>
    </location>
</feature>